<gene>
    <name evidence="2" type="ORF">BU16DRAFT_458891</name>
</gene>
<evidence type="ECO:0000256" key="1">
    <source>
        <dbReference type="SAM" id="SignalP"/>
    </source>
</evidence>
<accession>A0A6A6QVX0</accession>
<dbReference type="Pfam" id="PF14269">
    <property type="entry name" value="Arylsulfotran_2"/>
    <property type="match status" value="1"/>
</dbReference>
<feature type="chain" id="PRO_5025332336" description="ASST-domain-containing protein" evidence="1">
    <location>
        <begin position="22"/>
        <end position="420"/>
    </location>
</feature>
<dbReference type="InterPro" id="IPR039535">
    <property type="entry name" value="ASST-like"/>
</dbReference>
<evidence type="ECO:0000313" key="3">
    <source>
        <dbReference type="Proteomes" id="UP000799750"/>
    </source>
</evidence>
<reference evidence="2" key="1">
    <citation type="journal article" date="2020" name="Stud. Mycol.">
        <title>101 Dothideomycetes genomes: a test case for predicting lifestyles and emergence of pathogens.</title>
        <authorList>
            <person name="Haridas S."/>
            <person name="Albert R."/>
            <person name="Binder M."/>
            <person name="Bloem J."/>
            <person name="Labutti K."/>
            <person name="Salamov A."/>
            <person name="Andreopoulos B."/>
            <person name="Baker S."/>
            <person name="Barry K."/>
            <person name="Bills G."/>
            <person name="Bluhm B."/>
            <person name="Cannon C."/>
            <person name="Castanera R."/>
            <person name="Culley D."/>
            <person name="Daum C."/>
            <person name="Ezra D."/>
            <person name="Gonzalez J."/>
            <person name="Henrissat B."/>
            <person name="Kuo A."/>
            <person name="Liang C."/>
            <person name="Lipzen A."/>
            <person name="Lutzoni F."/>
            <person name="Magnuson J."/>
            <person name="Mondo S."/>
            <person name="Nolan M."/>
            <person name="Ohm R."/>
            <person name="Pangilinan J."/>
            <person name="Park H.-J."/>
            <person name="Ramirez L."/>
            <person name="Alfaro M."/>
            <person name="Sun H."/>
            <person name="Tritt A."/>
            <person name="Yoshinaga Y."/>
            <person name="Zwiers L.-H."/>
            <person name="Turgeon B."/>
            <person name="Goodwin S."/>
            <person name="Spatafora J."/>
            <person name="Crous P."/>
            <person name="Grigoriev I."/>
        </authorList>
    </citation>
    <scope>NUCLEOTIDE SEQUENCE</scope>
    <source>
        <strain evidence="2">CBS 269.34</strain>
    </source>
</reference>
<dbReference type="PANTHER" id="PTHR35340">
    <property type="entry name" value="PQQ ENZYME REPEAT PROTEIN-RELATED"/>
    <property type="match status" value="1"/>
</dbReference>
<evidence type="ECO:0008006" key="4">
    <source>
        <dbReference type="Google" id="ProtNLM"/>
    </source>
</evidence>
<keyword evidence="3" id="KW-1185">Reference proteome</keyword>
<keyword evidence="1" id="KW-0732">Signal</keyword>
<evidence type="ECO:0000313" key="2">
    <source>
        <dbReference type="EMBL" id="KAF2496591.1"/>
    </source>
</evidence>
<dbReference type="OrthoDB" id="5427350at2759"/>
<name>A0A6A6QVX0_9PEZI</name>
<dbReference type="InterPro" id="IPR053143">
    <property type="entry name" value="Arylsulfate_ST"/>
</dbReference>
<dbReference type="Proteomes" id="UP000799750">
    <property type="component" value="Unassembled WGS sequence"/>
</dbReference>
<organism evidence="2 3">
    <name type="scientific">Lophium mytilinum</name>
    <dbReference type="NCBI Taxonomy" id="390894"/>
    <lineage>
        <taxon>Eukaryota</taxon>
        <taxon>Fungi</taxon>
        <taxon>Dikarya</taxon>
        <taxon>Ascomycota</taxon>
        <taxon>Pezizomycotina</taxon>
        <taxon>Dothideomycetes</taxon>
        <taxon>Pleosporomycetidae</taxon>
        <taxon>Mytilinidiales</taxon>
        <taxon>Mytilinidiaceae</taxon>
        <taxon>Lophium</taxon>
    </lineage>
</organism>
<feature type="signal peptide" evidence="1">
    <location>
        <begin position="1"/>
        <end position="21"/>
    </location>
</feature>
<sequence length="420" mass="47210">MVFQGLRLSLLPLLFSSFVGSDSISFDVNSYGNDDPTPFQTYLSNQDVKPPELLVTKNSSGLSDGFVFIGVDGKPTSGQNNPVIYEMSNKRLGSLIWTGNYTEPFDFKTQMYKGKPHLTMWVGELLNGYGHGSYYILNQSYSEVAHFSPVGYPDLGDLHEFTITKDDTALVTTYVAKPWDLTEFGGPADGWIFEGLFQEIHIETNQLIFQWNSTSHVGLNETYNELSGTGSEGSPFDWFHINSVEKDANGDYLVSGRHDARWVDDVKQDQITIFDNGPTDTVGYSRGLLLAVDQTAKTVRLMREFTNGVKTFAQFEGSLQAIDPGNENTNYFLGFGAQPFFSELNSDGEILLDVQFGKTNAVNSYRAYRLPWVGMPLTNPDIYYNLDAKKVAISWNGATEVEQWVRFSHVYKKKRPSLRF</sequence>
<protein>
    <recommendedName>
        <fullName evidence="4">ASST-domain-containing protein</fullName>
    </recommendedName>
</protein>
<dbReference type="PANTHER" id="PTHR35340:SF5">
    <property type="entry name" value="ASST-DOMAIN-CONTAINING PROTEIN"/>
    <property type="match status" value="1"/>
</dbReference>
<dbReference type="EMBL" id="MU004187">
    <property type="protein sequence ID" value="KAF2496591.1"/>
    <property type="molecule type" value="Genomic_DNA"/>
</dbReference>
<dbReference type="AlphaFoldDB" id="A0A6A6QVX0"/>
<proteinExistence type="predicted"/>